<gene>
    <name evidence="1" type="ORF">WN55_09937</name>
</gene>
<name>A0A154P7H7_DUFNO</name>
<dbReference type="EMBL" id="KQ434835">
    <property type="protein sequence ID" value="KZC07895.1"/>
    <property type="molecule type" value="Genomic_DNA"/>
</dbReference>
<reference evidence="1 2" key="1">
    <citation type="submission" date="2015-07" db="EMBL/GenBank/DDBJ databases">
        <title>The genome of Dufourea novaeangliae.</title>
        <authorList>
            <person name="Pan H."/>
            <person name="Kapheim K."/>
        </authorList>
    </citation>
    <scope>NUCLEOTIDE SEQUENCE [LARGE SCALE GENOMIC DNA]</scope>
    <source>
        <strain evidence="1">0120121106</strain>
        <tissue evidence="1">Whole body</tissue>
    </source>
</reference>
<keyword evidence="2" id="KW-1185">Reference proteome</keyword>
<sequence>MGGCRSLADVGFAKPFRSNIHRIRESNVWRGCKRATHRGRRIMPKKRHDPTALRVTSVANDIMKYKA</sequence>
<dbReference type="AlphaFoldDB" id="A0A154P7H7"/>
<organism evidence="1 2">
    <name type="scientific">Dufourea novaeangliae</name>
    <name type="common">Sweat bee</name>
    <dbReference type="NCBI Taxonomy" id="178035"/>
    <lineage>
        <taxon>Eukaryota</taxon>
        <taxon>Metazoa</taxon>
        <taxon>Ecdysozoa</taxon>
        <taxon>Arthropoda</taxon>
        <taxon>Hexapoda</taxon>
        <taxon>Insecta</taxon>
        <taxon>Pterygota</taxon>
        <taxon>Neoptera</taxon>
        <taxon>Endopterygota</taxon>
        <taxon>Hymenoptera</taxon>
        <taxon>Apocrita</taxon>
        <taxon>Aculeata</taxon>
        <taxon>Apoidea</taxon>
        <taxon>Anthophila</taxon>
        <taxon>Halictidae</taxon>
        <taxon>Rophitinae</taxon>
        <taxon>Dufourea</taxon>
    </lineage>
</organism>
<dbReference type="Proteomes" id="UP000076502">
    <property type="component" value="Unassembled WGS sequence"/>
</dbReference>
<accession>A0A154P7H7</accession>
<evidence type="ECO:0000313" key="1">
    <source>
        <dbReference type="EMBL" id="KZC07895.1"/>
    </source>
</evidence>
<proteinExistence type="predicted"/>
<protein>
    <submittedName>
        <fullName evidence="1">Uncharacterized protein</fullName>
    </submittedName>
</protein>
<evidence type="ECO:0000313" key="2">
    <source>
        <dbReference type="Proteomes" id="UP000076502"/>
    </source>
</evidence>